<proteinExistence type="predicted"/>
<dbReference type="RefSeq" id="WP_238213857.1">
    <property type="nucleotide sequence ID" value="NZ_BPUS01000009.1"/>
</dbReference>
<dbReference type="EMBL" id="BPUS01000009">
    <property type="protein sequence ID" value="GJH27162.1"/>
    <property type="molecule type" value="Genomic_DNA"/>
</dbReference>
<organism evidence="1 2">
    <name type="scientific">Caballeronia novacaledonica</name>
    <dbReference type="NCBI Taxonomy" id="1544861"/>
    <lineage>
        <taxon>Bacteria</taxon>
        <taxon>Pseudomonadati</taxon>
        <taxon>Pseudomonadota</taxon>
        <taxon>Betaproteobacteria</taxon>
        <taxon>Burkholderiales</taxon>
        <taxon>Burkholderiaceae</taxon>
        <taxon>Caballeronia</taxon>
    </lineage>
</organism>
<gene>
    <name evidence="1" type="ORF">CBA19CS42_21620</name>
</gene>
<evidence type="ECO:0000313" key="2">
    <source>
        <dbReference type="Proteomes" id="UP001055111"/>
    </source>
</evidence>
<dbReference type="Proteomes" id="UP001055111">
    <property type="component" value="Unassembled WGS sequence"/>
</dbReference>
<sequence>MPRIGRLSLDSLLRKAFIDSRRVFISTIVILSDRHFPVALSVHERHLIQREDERFSPRYARGIEVDGKNRERRRSVPHAAPGFI</sequence>
<evidence type="ECO:0000313" key="1">
    <source>
        <dbReference type="EMBL" id="GJH27162.1"/>
    </source>
</evidence>
<protein>
    <submittedName>
        <fullName evidence="1">Uncharacterized protein</fullName>
    </submittedName>
</protein>
<accession>A0AA37MT36</accession>
<reference evidence="1" key="1">
    <citation type="submission" date="2022-09" db="EMBL/GenBank/DDBJ databases">
        <title>Isolation and characterization of 3-chlorobenzoate degrading bacteria from soils in Shizuoka.</title>
        <authorList>
            <person name="Ifat A."/>
            <person name="Ogawa N."/>
            <person name="Kimbara K."/>
            <person name="Moriuchi R."/>
            <person name="Dohra H."/>
            <person name="Shintani M."/>
        </authorList>
    </citation>
    <scope>NUCLEOTIDE SEQUENCE</scope>
    <source>
        <strain evidence="1">19CS4-2</strain>
    </source>
</reference>
<comment type="caution">
    <text evidence="1">The sequence shown here is derived from an EMBL/GenBank/DDBJ whole genome shotgun (WGS) entry which is preliminary data.</text>
</comment>
<dbReference type="AlphaFoldDB" id="A0AA37MT36"/>
<name>A0AA37MT36_9BURK</name>